<dbReference type="OrthoDB" id="7865392at2"/>
<evidence type="ECO:0000313" key="1">
    <source>
        <dbReference type="EMBL" id="ASP19379.1"/>
    </source>
</evidence>
<protein>
    <recommendedName>
        <fullName evidence="3">Uracil DNA glycosylase superfamily protein</fullName>
    </recommendedName>
</protein>
<organism evidence="1 2">
    <name type="scientific">Antarctobacter heliothermus</name>
    <dbReference type="NCBI Taxonomy" id="74033"/>
    <lineage>
        <taxon>Bacteria</taxon>
        <taxon>Pseudomonadati</taxon>
        <taxon>Pseudomonadota</taxon>
        <taxon>Alphaproteobacteria</taxon>
        <taxon>Rhodobacterales</taxon>
        <taxon>Roseobacteraceae</taxon>
        <taxon>Antarctobacter</taxon>
    </lineage>
</organism>
<dbReference type="RefSeq" id="WP_157733383.1">
    <property type="nucleotide sequence ID" value="NZ_CP022540.1"/>
</dbReference>
<gene>
    <name evidence="1" type="ORF">ANTHELSMS3_00660</name>
</gene>
<dbReference type="Proteomes" id="UP000203589">
    <property type="component" value="Chromosome"/>
</dbReference>
<evidence type="ECO:0008006" key="3">
    <source>
        <dbReference type="Google" id="ProtNLM"/>
    </source>
</evidence>
<reference evidence="1 2" key="1">
    <citation type="submission" date="2017-07" db="EMBL/GenBank/DDBJ databases">
        <title>Genome Sequence of Antarctobacter heliothermus Strain SMS3 Isolated from a culture of the Diatom Skeletonema marinoi.</title>
        <authorList>
            <person name="Topel M."/>
            <person name="Pinder M.I.M."/>
            <person name="Johansson O.N."/>
            <person name="Kourtchenko O."/>
            <person name="Godhe A."/>
            <person name="Clarke A.K."/>
        </authorList>
    </citation>
    <scope>NUCLEOTIDE SEQUENCE [LARGE SCALE GENOMIC DNA]</scope>
    <source>
        <strain evidence="1 2">SMS3</strain>
    </source>
</reference>
<dbReference type="EMBL" id="CP022540">
    <property type="protein sequence ID" value="ASP19379.1"/>
    <property type="molecule type" value="Genomic_DNA"/>
</dbReference>
<proteinExistence type="predicted"/>
<evidence type="ECO:0000313" key="2">
    <source>
        <dbReference type="Proteomes" id="UP000203589"/>
    </source>
</evidence>
<dbReference type="AlphaFoldDB" id="A0A222DZK1"/>
<keyword evidence="2" id="KW-1185">Reference proteome</keyword>
<accession>A0A222DZK1</accession>
<dbReference type="KEGG" id="aht:ANTHELSMS3_00660"/>
<sequence length="243" mass="27263">MRLNSEQLWFDVIEASHHELFDLDYLFQQGQKFGAISACDDPSAEDGWERIDESVCRFEQASALPEVCWGFDLPLLFTPPKWNQRVVALVFQDPKRVPKADALEFSIATPWGFSSRRSRNKGIARKVWPCVEGLCSDGYGVYLTDAWKLFFAQGSEKKTKATQRMEGRVFALEMEALAPDLVCTFGRAAEAGLKPVKLDSDPLNLPHPNARGNFLRDFYGTSTGAYNEIGTATLSKIRMALPT</sequence>
<name>A0A222DZK1_9RHOB</name>